<evidence type="ECO:0000313" key="11">
    <source>
        <dbReference type="Proteomes" id="UP000231259"/>
    </source>
</evidence>
<evidence type="ECO:0000256" key="3">
    <source>
        <dbReference type="ARBA" id="ARBA00022448"/>
    </source>
</evidence>
<proteinExistence type="inferred from homology"/>
<feature type="transmembrane region" description="Helical" evidence="8">
    <location>
        <begin position="95"/>
        <end position="116"/>
    </location>
</feature>
<protein>
    <submittedName>
        <fullName evidence="10">Acriflavin resistance protein</fullName>
    </submittedName>
</protein>
<evidence type="ECO:0000256" key="7">
    <source>
        <dbReference type="ARBA" id="ARBA00023136"/>
    </source>
</evidence>
<reference evidence="10 11" key="1">
    <citation type="submission" date="2013-09" db="EMBL/GenBank/DDBJ databases">
        <title>Genome sequencing of Phaeobacter antarcticus sp. nov. SM1211.</title>
        <authorList>
            <person name="Zhang X.-Y."/>
            <person name="Liu C."/>
            <person name="Chen X.-L."/>
            <person name="Xie B.-B."/>
            <person name="Qin Q.-L."/>
            <person name="Rong J.-C."/>
            <person name="Zhang Y.-Z."/>
        </authorList>
    </citation>
    <scope>NUCLEOTIDE SEQUENCE [LARGE SCALE GENOMIC DNA]</scope>
    <source>
        <strain evidence="10 11">SM1211</strain>
    </source>
</reference>
<dbReference type="InterPro" id="IPR000515">
    <property type="entry name" value="MetI-like"/>
</dbReference>
<dbReference type="Pfam" id="PF00528">
    <property type="entry name" value="BPD_transp_1"/>
    <property type="match status" value="1"/>
</dbReference>
<comment type="similarity">
    <text evidence="2">Belongs to the binding-protein-dependent transport system permease family. CysTW subfamily.</text>
</comment>
<dbReference type="AlphaFoldDB" id="A0A2G8RGU6"/>
<dbReference type="InterPro" id="IPR035906">
    <property type="entry name" value="MetI-like_sf"/>
</dbReference>
<evidence type="ECO:0000256" key="2">
    <source>
        <dbReference type="ARBA" id="ARBA00007069"/>
    </source>
</evidence>
<dbReference type="GO" id="GO:0055085">
    <property type="term" value="P:transmembrane transport"/>
    <property type="evidence" value="ECO:0007669"/>
    <property type="project" value="InterPro"/>
</dbReference>
<dbReference type="PANTHER" id="PTHR42929:SF1">
    <property type="entry name" value="INNER MEMBRANE ABC TRANSPORTER PERMEASE PROTEIN YDCU-RELATED"/>
    <property type="match status" value="1"/>
</dbReference>
<dbReference type="PANTHER" id="PTHR42929">
    <property type="entry name" value="INNER MEMBRANE ABC TRANSPORTER PERMEASE PROTEIN YDCU-RELATED-RELATED"/>
    <property type="match status" value="1"/>
</dbReference>
<organism evidence="10 11">
    <name type="scientific">Puniceibacterium antarcticum</name>
    <dbReference type="NCBI Taxonomy" id="1206336"/>
    <lineage>
        <taxon>Bacteria</taxon>
        <taxon>Pseudomonadati</taxon>
        <taxon>Pseudomonadota</taxon>
        <taxon>Alphaproteobacteria</taxon>
        <taxon>Rhodobacterales</taxon>
        <taxon>Paracoccaceae</taxon>
        <taxon>Puniceibacterium</taxon>
    </lineage>
</organism>
<dbReference type="GO" id="GO:0005886">
    <property type="term" value="C:plasma membrane"/>
    <property type="evidence" value="ECO:0007669"/>
    <property type="project" value="UniProtKB-SubCell"/>
</dbReference>
<comment type="caution">
    <text evidence="10">The sequence shown here is derived from an EMBL/GenBank/DDBJ whole genome shotgun (WGS) entry which is preliminary data.</text>
</comment>
<keyword evidence="7 8" id="KW-0472">Membrane</keyword>
<evidence type="ECO:0000256" key="1">
    <source>
        <dbReference type="ARBA" id="ARBA00004651"/>
    </source>
</evidence>
<feature type="transmembrane region" description="Helical" evidence="8">
    <location>
        <begin position="196"/>
        <end position="224"/>
    </location>
</feature>
<keyword evidence="11" id="KW-1185">Reference proteome</keyword>
<gene>
    <name evidence="10" type="ORF">P775_07480</name>
</gene>
<accession>A0A2G8RGU6</accession>
<evidence type="ECO:0000256" key="8">
    <source>
        <dbReference type="RuleBase" id="RU363032"/>
    </source>
</evidence>
<dbReference type="Proteomes" id="UP000231259">
    <property type="component" value="Unassembled WGS sequence"/>
</dbReference>
<feature type="transmembrane region" description="Helical" evidence="8">
    <location>
        <begin position="250"/>
        <end position="272"/>
    </location>
</feature>
<name>A0A2G8RGU6_9RHOB</name>
<dbReference type="CDD" id="cd06261">
    <property type="entry name" value="TM_PBP2"/>
    <property type="match status" value="1"/>
</dbReference>
<evidence type="ECO:0000256" key="6">
    <source>
        <dbReference type="ARBA" id="ARBA00022989"/>
    </source>
</evidence>
<comment type="subcellular location">
    <subcellularLocation>
        <location evidence="1 8">Cell membrane</location>
        <topology evidence="1 8">Multi-pass membrane protein</topology>
    </subcellularLocation>
</comment>
<keyword evidence="6 8" id="KW-1133">Transmembrane helix</keyword>
<evidence type="ECO:0000256" key="5">
    <source>
        <dbReference type="ARBA" id="ARBA00022692"/>
    </source>
</evidence>
<feature type="transmembrane region" description="Helical" evidence="8">
    <location>
        <begin position="136"/>
        <end position="156"/>
    </location>
</feature>
<dbReference type="Gene3D" id="1.10.3720.10">
    <property type="entry name" value="MetI-like"/>
    <property type="match status" value="1"/>
</dbReference>
<evidence type="ECO:0000259" key="9">
    <source>
        <dbReference type="PROSITE" id="PS50928"/>
    </source>
</evidence>
<evidence type="ECO:0000256" key="4">
    <source>
        <dbReference type="ARBA" id="ARBA00022475"/>
    </source>
</evidence>
<keyword evidence="5 8" id="KW-0812">Transmembrane</keyword>
<dbReference type="SUPFAM" id="SSF161098">
    <property type="entry name" value="MetI-like"/>
    <property type="match status" value="1"/>
</dbReference>
<keyword evidence="3 8" id="KW-0813">Transport</keyword>
<keyword evidence="4" id="KW-1003">Cell membrane</keyword>
<dbReference type="PROSITE" id="PS50928">
    <property type="entry name" value="ABC_TM1"/>
    <property type="match status" value="1"/>
</dbReference>
<sequence length="281" mass="30706">MRLNWSWLGLLPFLLFALMFLILPVLYLVNGAFQTPDGSYSLETMLSLSAPEIAGSYGLSIKLSFASAAMGTVFGLALGYALLLGGLPGWVRRAFMTFSGVASNFAGVPLAFAFIATLGRLGLVTLVLRDVLGINIYAAGFTLFSFWGLALTYLYFQLPLMVLMITPALEGLRPEWREAAESLGASRMQYLTRVALPLLAPSVLGCFLLLFANAFGTLATIYALTSANFPVVPIVLFQQIRGNVLYNPNLGYALAVGMILIMGLSNTLYFILRRRAERWQK</sequence>
<evidence type="ECO:0000313" key="10">
    <source>
        <dbReference type="EMBL" id="PIL20805.1"/>
    </source>
</evidence>
<feature type="transmembrane region" description="Helical" evidence="8">
    <location>
        <begin position="55"/>
        <end position="83"/>
    </location>
</feature>
<dbReference type="EMBL" id="AWWI01000054">
    <property type="protein sequence ID" value="PIL20805.1"/>
    <property type="molecule type" value="Genomic_DNA"/>
</dbReference>
<feature type="domain" description="ABC transmembrane type-1" evidence="9">
    <location>
        <begin position="57"/>
        <end position="271"/>
    </location>
</feature>